<name>A0A1A9V5A4_GLOAU</name>
<evidence type="ECO:0000313" key="2">
    <source>
        <dbReference type="EnsemblMetazoa" id="GAUT026437-PA"/>
    </source>
</evidence>
<feature type="region of interest" description="Disordered" evidence="1">
    <location>
        <begin position="1"/>
        <end position="27"/>
    </location>
</feature>
<keyword evidence="3" id="KW-1185">Reference proteome</keyword>
<feature type="compositionally biased region" description="Low complexity" evidence="1">
    <location>
        <begin position="8"/>
        <end position="27"/>
    </location>
</feature>
<evidence type="ECO:0000256" key="1">
    <source>
        <dbReference type="SAM" id="MobiDB-lite"/>
    </source>
</evidence>
<dbReference type="EnsemblMetazoa" id="GAUT026437-RA">
    <property type="protein sequence ID" value="GAUT026437-PA"/>
    <property type="gene ID" value="GAUT026437"/>
</dbReference>
<sequence>MLHCSQKVSGDVSWNVSGSDSSSLEEGGVSNIGIDKSKYSSLGVILDSWSILSRFSTISENRPESSVVASSIWMDHFLYETLPIVLSISVLLRVHFMIGVGLPVAGHTNCTELPEGLWMFSSSFLGAPLKDHVMLGKVLPSGKQVNSASPPLCFSTYLLNWIGILNCVLAKLRYFAKDAVLVTIEHLKQLTTGTATLAIATTSLPPPHFNDSVWFKSRSLLPPPPRLDSEQIKSKTLVDNSNHQSDKFYDRYYADMHYITETRQKKTKKTVIDLFDKCMRCRHISSCYVFELFQVYTSLNTSSNSFAQHLNCLRNTHLSHGIAIYVRHRKLSRKLKVVHVVLLELLNSFYNIKLDRPPVVRSKGSIIALVRAKYSKSTVSSSARVLERTLNIANRAASFGKEHSTKRSIRPERNKAGSSNSGLEVAAITVTPCKSSTPSSSVIWKRCLPRGEYNRVLRVCTSLIVAITAMGWLLMFHKANVNFNGRWLANTYQPLKPPVSIYSPKQVVFDYY</sequence>
<dbReference type="VEuPathDB" id="VectorBase:GAUT026437"/>
<accession>A0A1A9V5A4</accession>
<reference evidence="2" key="1">
    <citation type="submission" date="2020-05" db="UniProtKB">
        <authorList>
            <consortium name="EnsemblMetazoa"/>
        </authorList>
    </citation>
    <scope>IDENTIFICATION</scope>
    <source>
        <strain evidence="2">TTRI</strain>
    </source>
</reference>
<protein>
    <submittedName>
        <fullName evidence="2">Uncharacterized protein</fullName>
    </submittedName>
</protein>
<evidence type="ECO:0000313" key="3">
    <source>
        <dbReference type="Proteomes" id="UP000078200"/>
    </source>
</evidence>
<dbReference type="AlphaFoldDB" id="A0A1A9V5A4"/>
<dbReference type="Proteomes" id="UP000078200">
    <property type="component" value="Unassembled WGS sequence"/>
</dbReference>
<organism evidence="2 3">
    <name type="scientific">Glossina austeni</name>
    <name type="common">Savannah tsetse fly</name>
    <dbReference type="NCBI Taxonomy" id="7395"/>
    <lineage>
        <taxon>Eukaryota</taxon>
        <taxon>Metazoa</taxon>
        <taxon>Ecdysozoa</taxon>
        <taxon>Arthropoda</taxon>
        <taxon>Hexapoda</taxon>
        <taxon>Insecta</taxon>
        <taxon>Pterygota</taxon>
        <taxon>Neoptera</taxon>
        <taxon>Endopterygota</taxon>
        <taxon>Diptera</taxon>
        <taxon>Brachycera</taxon>
        <taxon>Muscomorpha</taxon>
        <taxon>Hippoboscoidea</taxon>
        <taxon>Glossinidae</taxon>
        <taxon>Glossina</taxon>
    </lineage>
</organism>
<proteinExistence type="predicted"/>